<keyword evidence="6" id="KW-0804">Transcription</keyword>
<dbReference type="PANTHER" id="PTHR31668:SF18">
    <property type="entry name" value="MALTOSE FERMENTATION REGULATORY PROTEIN MAL13-RELATED"/>
    <property type="match status" value="1"/>
</dbReference>
<evidence type="ECO:0000256" key="2">
    <source>
        <dbReference type="ARBA" id="ARBA00022723"/>
    </source>
</evidence>
<keyword evidence="10" id="KW-1185">Reference proteome</keyword>
<evidence type="ECO:0000259" key="8">
    <source>
        <dbReference type="PROSITE" id="PS50048"/>
    </source>
</evidence>
<evidence type="ECO:0000256" key="3">
    <source>
        <dbReference type="ARBA" id="ARBA00022833"/>
    </source>
</evidence>
<organism evidence="9 10">
    <name type="scientific">Penicillium steckii</name>
    <dbReference type="NCBI Taxonomy" id="303698"/>
    <lineage>
        <taxon>Eukaryota</taxon>
        <taxon>Fungi</taxon>
        <taxon>Dikarya</taxon>
        <taxon>Ascomycota</taxon>
        <taxon>Pezizomycotina</taxon>
        <taxon>Eurotiomycetes</taxon>
        <taxon>Eurotiomycetidae</taxon>
        <taxon>Eurotiales</taxon>
        <taxon>Aspergillaceae</taxon>
        <taxon>Penicillium</taxon>
    </lineage>
</organism>
<dbReference type="PROSITE" id="PS50048">
    <property type="entry name" value="ZN2_CY6_FUNGAL_2"/>
    <property type="match status" value="1"/>
</dbReference>
<reference evidence="10" key="1">
    <citation type="journal article" date="2017" name="Nat. Microbiol.">
        <title>Global analysis of biosynthetic gene clusters reveals vast potential of secondary metabolite production in Penicillium species.</title>
        <authorList>
            <person name="Nielsen J.C."/>
            <person name="Grijseels S."/>
            <person name="Prigent S."/>
            <person name="Ji B."/>
            <person name="Dainat J."/>
            <person name="Nielsen K.F."/>
            <person name="Frisvad J.C."/>
            <person name="Workman M."/>
            <person name="Nielsen J."/>
        </authorList>
    </citation>
    <scope>NUCLEOTIDE SEQUENCE [LARGE SCALE GENOMIC DNA]</scope>
    <source>
        <strain evidence="10">IBT 24891</strain>
    </source>
</reference>
<sequence>MPPKRACDICISRKVKCSGSWPCNTCRDSTRRVPCTYLKPLRRRGPKVDALNSLFPLHISKAVLEPIIRLYQQHSYSVWPVIDVDVLLDQLGDISLNDAEDVVDGTTCLAIALCAATMAQLHLNPVKNDSVVIDSTNMAQICLQLQSRYFNQSKDSDLIGILVSFFLHVYHAKVNRCTAAMMYVQEAISIAKKLHMDKELWYVNKFEIGRETGIITNPSLIFPLLWVSERGYAMHVGLSPSCIEPPLLTGLEGTLNDAHAQGLLDLVRLFMAFDQISIRQKPGNEISSVTCLAETENKLSSLCLRLADQSSTRTADCHITREWMRTILWQEALSMGLLSSSASTDVMTFSFPAKVGRDLLHALRFYSEGDLLPLGRDQLLKCFEVANSLADIALITLPASHSTFQVSSKDFLHALYQKLSPFLEQDPILNSILRSKTAEALIIAPARLFIMEPVNFRDSDGMSSFGERKDIEINEWDSIYSEQNHEEIHYQTILSART</sequence>
<keyword evidence="5" id="KW-0238">DNA-binding</keyword>
<evidence type="ECO:0000256" key="1">
    <source>
        <dbReference type="ARBA" id="ARBA00004123"/>
    </source>
</evidence>
<keyword evidence="2" id="KW-0479">Metal-binding</keyword>
<evidence type="ECO:0000313" key="9">
    <source>
        <dbReference type="EMBL" id="OQE26394.1"/>
    </source>
</evidence>
<dbReference type="InterPro" id="IPR050797">
    <property type="entry name" value="Carb_Metab_Trans_Reg"/>
</dbReference>
<dbReference type="CDD" id="cd12148">
    <property type="entry name" value="fungal_TF_MHR"/>
    <property type="match status" value="1"/>
</dbReference>
<dbReference type="Proteomes" id="UP000191285">
    <property type="component" value="Unassembled WGS sequence"/>
</dbReference>
<dbReference type="SMART" id="SM00066">
    <property type="entry name" value="GAL4"/>
    <property type="match status" value="1"/>
</dbReference>
<keyword evidence="3" id="KW-0862">Zinc</keyword>
<dbReference type="InterPro" id="IPR036864">
    <property type="entry name" value="Zn2-C6_fun-type_DNA-bd_sf"/>
</dbReference>
<keyword evidence="4" id="KW-0805">Transcription regulation</keyword>
<dbReference type="GO" id="GO:0003677">
    <property type="term" value="F:DNA binding"/>
    <property type="evidence" value="ECO:0007669"/>
    <property type="project" value="UniProtKB-KW"/>
</dbReference>
<evidence type="ECO:0000256" key="4">
    <source>
        <dbReference type="ARBA" id="ARBA00023015"/>
    </source>
</evidence>
<keyword evidence="7" id="KW-0539">Nucleus</keyword>
<dbReference type="Pfam" id="PF00172">
    <property type="entry name" value="Zn_clus"/>
    <property type="match status" value="1"/>
</dbReference>
<protein>
    <recommendedName>
        <fullName evidence="8">Zn(2)-C6 fungal-type domain-containing protein</fullName>
    </recommendedName>
</protein>
<feature type="domain" description="Zn(2)-C6 fungal-type" evidence="8">
    <location>
        <begin position="6"/>
        <end position="37"/>
    </location>
</feature>
<comment type="caution">
    <text evidence="9">The sequence shown here is derived from an EMBL/GenBank/DDBJ whole genome shotgun (WGS) entry which is preliminary data.</text>
</comment>
<evidence type="ECO:0000313" key="10">
    <source>
        <dbReference type="Proteomes" id="UP000191285"/>
    </source>
</evidence>
<dbReference type="GO" id="GO:0000981">
    <property type="term" value="F:DNA-binding transcription factor activity, RNA polymerase II-specific"/>
    <property type="evidence" value="ECO:0007669"/>
    <property type="project" value="InterPro"/>
</dbReference>
<gene>
    <name evidence="9" type="ORF">PENSTE_c005G02621</name>
</gene>
<accession>A0A1V6TK69</accession>
<dbReference type="OrthoDB" id="434972at2759"/>
<dbReference type="InterPro" id="IPR001138">
    <property type="entry name" value="Zn2Cys6_DnaBD"/>
</dbReference>
<evidence type="ECO:0000256" key="6">
    <source>
        <dbReference type="ARBA" id="ARBA00023163"/>
    </source>
</evidence>
<dbReference type="AlphaFoldDB" id="A0A1V6TK69"/>
<evidence type="ECO:0000256" key="7">
    <source>
        <dbReference type="ARBA" id="ARBA00023242"/>
    </source>
</evidence>
<evidence type="ECO:0000256" key="5">
    <source>
        <dbReference type="ARBA" id="ARBA00023125"/>
    </source>
</evidence>
<dbReference type="SUPFAM" id="SSF57701">
    <property type="entry name" value="Zn2/Cys6 DNA-binding domain"/>
    <property type="match status" value="1"/>
</dbReference>
<name>A0A1V6TK69_9EURO</name>
<proteinExistence type="predicted"/>
<dbReference type="Gene3D" id="4.10.240.10">
    <property type="entry name" value="Zn(2)-C6 fungal-type DNA-binding domain"/>
    <property type="match status" value="1"/>
</dbReference>
<dbReference type="EMBL" id="MLKD01000005">
    <property type="protein sequence ID" value="OQE26394.1"/>
    <property type="molecule type" value="Genomic_DNA"/>
</dbReference>
<dbReference type="PANTHER" id="PTHR31668">
    <property type="entry name" value="GLUCOSE TRANSPORT TRANSCRIPTION REGULATOR RGT1-RELATED-RELATED"/>
    <property type="match status" value="1"/>
</dbReference>
<dbReference type="CDD" id="cd00067">
    <property type="entry name" value="GAL4"/>
    <property type="match status" value="1"/>
</dbReference>
<dbReference type="GO" id="GO:0008270">
    <property type="term" value="F:zinc ion binding"/>
    <property type="evidence" value="ECO:0007669"/>
    <property type="project" value="InterPro"/>
</dbReference>
<comment type="subcellular location">
    <subcellularLocation>
        <location evidence="1">Nucleus</location>
    </subcellularLocation>
</comment>
<dbReference type="GO" id="GO:0005634">
    <property type="term" value="C:nucleus"/>
    <property type="evidence" value="ECO:0007669"/>
    <property type="project" value="UniProtKB-SubCell"/>
</dbReference>